<name>A0A0B6WVE9_9BACT</name>
<dbReference type="Pfam" id="PF07143">
    <property type="entry name" value="CrtC"/>
    <property type="match status" value="1"/>
</dbReference>
<feature type="domain" description="AttH" evidence="1">
    <location>
        <begin position="54"/>
        <end position="226"/>
    </location>
</feature>
<evidence type="ECO:0000313" key="2">
    <source>
        <dbReference type="EMBL" id="CDM64264.1"/>
    </source>
</evidence>
<organism evidence="2 3">
    <name type="scientific">Pyrinomonas methylaliphatogenes</name>
    <dbReference type="NCBI Taxonomy" id="454194"/>
    <lineage>
        <taxon>Bacteria</taxon>
        <taxon>Pseudomonadati</taxon>
        <taxon>Acidobacteriota</taxon>
        <taxon>Blastocatellia</taxon>
        <taxon>Blastocatellales</taxon>
        <taxon>Pyrinomonadaceae</taxon>
        <taxon>Pyrinomonas</taxon>
    </lineage>
</organism>
<dbReference type="PANTHER" id="PTHR38591">
    <property type="entry name" value="HYDROLASE"/>
    <property type="match status" value="1"/>
</dbReference>
<keyword evidence="2" id="KW-0378">Hydrolase</keyword>
<dbReference type="STRING" id="454194.PYK22_00257"/>
<dbReference type="InterPro" id="IPR010791">
    <property type="entry name" value="AttH_dom"/>
</dbReference>
<dbReference type="Proteomes" id="UP000031518">
    <property type="component" value="Unassembled WGS sequence"/>
</dbReference>
<dbReference type="EMBL" id="CBXV010000001">
    <property type="protein sequence ID" value="CDM64264.1"/>
    <property type="molecule type" value="Genomic_DNA"/>
</dbReference>
<dbReference type="Gene3D" id="2.40.370.10">
    <property type="entry name" value="AttH-like domain"/>
    <property type="match status" value="2"/>
</dbReference>
<sequence length="395" mass="46122">MAARFDDPVERLIARGLDKLADFIVGPASSLRDGTEHREVELPRDMYAHREAQTEWWYYTGHVDTERGHRLGFEWVFFKRRTDLDRFGVVPLRLIGNPLYLAHFAITDVTRGRFRYAHRKSANGPFDRPAVASVRRYYLRLGDWTAREVYGIHLLRGTLDDLVFEVALKPEKPPVLNGRNGVSFKDHGEASRYFSYTRMKAEGDIRWKGKVERFVGEAWMDREFGTWRATKNQKGWDWFSIQLDDRTELMVYHIRDERGRPSPFSSGTFVDEEGRATHLRLEDFSVEALGCWRSPRTDARYPHGWRIRVPRFELDLVVHPVLADQELDTRGTTMIIYWEGACDAFGRRGNRESTGRAYVELVGYDRSHERPSFTTFLFGSSLDRRWRSIFGAAAR</sequence>
<dbReference type="Pfam" id="PF17186">
    <property type="entry name" value="Lipocalin_9"/>
    <property type="match status" value="1"/>
</dbReference>
<dbReference type="SUPFAM" id="SSF159245">
    <property type="entry name" value="AttH-like"/>
    <property type="match status" value="1"/>
</dbReference>
<dbReference type="InterPro" id="IPR023374">
    <property type="entry name" value="AttH-like_dom_sf"/>
</dbReference>
<reference evidence="2 3" key="1">
    <citation type="submission" date="2013-12" db="EMBL/GenBank/DDBJ databases">
        <authorList>
            <person name="Stott M."/>
        </authorList>
    </citation>
    <scope>NUCLEOTIDE SEQUENCE [LARGE SCALE GENOMIC DNA]</scope>
    <source>
        <strain evidence="2 3">K22</strain>
    </source>
</reference>
<dbReference type="PANTHER" id="PTHR38591:SF1">
    <property type="entry name" value="BLL1000 PROTEIN"/>
    <property type="match status" value="1"/>
</dbReference>
<reference evidence="2 3" key="2">
    <citation type="submission" date="2015-01" db="EMBL/GenBank/DDBJ databases">
        <title>Complete genome sequence of Pyrinomonas methylaliphatogenes type strain K22T.</title>
        <authorList>
            <person name="Lee K.C.Y."/>
            <person name="Power J.F."/>
            <person name="Dunfield P.F."/>
            <person name="Morgan X.C."/>
            <person name="Huttenhower C."/>
            <person name="Stott M.B."/>
        </authorList>
    </citation>
    <scope>NUCLEOTIDE SEQUENCE [LARGE SCALE GENOMIC DNA]</scope>
    <source>
        <strain evidence="2 3">K22</strain>
    </source>
</reference>
<dbReference type="AlphaFoldDB" id="A0A0B6WVE9"/>
<gene>
    <name evidence="2" type="ORF">PYK22_00257</name>
</gene>
<dbReference type="RefSeq" id="WP_060635202.1">
    <property type="nucleotide sequence ID" value="NZ_CBXV010000001.1"/>
</dbReference>
<dbReference type="GO" id="GO:0016787">
    <property type="term" value="F:hydrolase activity"/>
    <property type="evidence" value="ECO:0007669"/>
    <property type="project" value="UniProtKB-KW"/>
</dbReference>
<accession>A0A0B6WVE9</accession>
<proteinExistence type="predicted"/>
<evidence type="ECO:0000259" key="1">
    <source>
        <dbReference type="Pfam" id="PF07143"/>
    </source>
</evidence>
<keyword evidence="3" id="KW-1185">Reference proteome</keyword>
<dbReference type="OrthoDB" id="9770826at2"/>
<evidence type="ECO:0000313" key="3">
    <source>
        <dbReference type="Proteomes" id="UP000031518"/>
    </source>
</evidence>
<protein>
    <submittedName>
        <fullName evidence="2">Predicted secreted hydrolase</fullName>
    </submittedName>
</protein>